<dbReference type="Pfam" id="PF03009">
    <property type="entry name" value="GDPD"/>
    <property type="match status" value="1"/>
</dbReference>
<protein>
    <submittedName>
        <fullName evidence="2">Glycerophosphodiester phosphodiesterase</fullName>
    </submittedName>
</protein>
<keyword evidence="3" id="KW-1185">Reference proteome</keyword>
<dbReference type="Gene3D" id="3.20.20.190">
    <property type="entry name" value="Phosphatidylinositol (PI) phosphodiesterase"/>
    <property type="match status" value="1"/>
</dbReference>
<dbReference type="InterPro" id="IPR017946">
    <property type="entry name" value="PLC-like_Pdiesterase_TIM-brl"/>
</dbReference>
<dbReference type="PANTHER" id="PTHR46211">
    <property type="entry name" value="GLYCEROPHOSPHORYL DIESTER PHOSPHODIESTERASE"/>
    <property type="match status" value="1"/>
</dbReference>
<proteinExistence type="predicted"/>
<gene>
    <name evidence="2" type="ORF">GCM10023235_08400</name>
</gene>
<dbReference type="Proteomes" id="UP001501752">
    <property type="component" value="Unassembled WGS sequence"/>
</dbReference>
<dbReference type="PROSITE" id="PS51704">
    <property type="entry name" value="GP_PDE"/>
    <property type="match status" value="1"/>
</dbReference>
<reference evidence="3" key="1">
    <citation type="journal article" date="2019" name="Int. J. Syst. Evol. Microbiol.">
        <title>The Global Catalogue of Microorganisms (GCM) 10K type strain sequencing project: providing services to taxonomists for standard genome sequencing and annotation.</title>
        <authorList>
            <consortium name="The Broad Institute Genomics Platform"/>
            <consortium name="The Broad Institute Genome Sequencing Center for Infectious Disease"/>
            <person name="Wu L."/>
            <person name="Ma J."/>
        </authorList>
    </citation>
    <scope>NUCLEOTIDE SEQUENCE [LARGE SCALE GENOMIC DNA]</scope>
    <source>
        <strain evidence="3">JCM 13006</strain>
    </source>
</reference>
<dbReference type="PANTHER" id="PTHR46211:SF1">
    <property type="entry name" value="GLYCEROPHOSPHODIESTER PHOSPHODIESTERASE, CYTOPLASMIC"/>
    <property type="match status" value="1"/>
</dbReference>
<comment type="caution">
    <text evidence="2">The sequence shown here is derived from an EMBL/GenBank/DDBJ whole genome shotgun (WGS) entry which is preliminary data.</text>
</comment>
<dbReference type="EMBL" id="BAABIS010000001">
    <property type="protein sequence ID" value="GAA4835911.1"/>
    <property type="molecule type" value="Genomic_DNA"/>
</dbReference>
<name>A0ABP9DC35_9ACTN</name>
<evidence type="ECO:0000313" key="3">
    <source>
        <dbReference type="Proteomes" id="UP001501752"/>
    </source>
</evidence>
<dbReference type="SUPFAM" id="SSF51695">
    <property type="entry name" value="PLC-like phosphodiesterases"/>
    <property type="match status" value="1"/>
</dbReference>
<organism evidence="2 3">
    <name type="scientific">Kitasatospora terrestris</name>
    <dbReference type="NCBI Taxonomy" id="258051"/>
    <lineage>
        <taxon>Bacteria</taxon>
        <taxon>Bacillati</taxon>
        <taxon>Actinomycetota</taxon>
        <taxon>Actinomycetes</taxon>
        <taxon>Kitasatosporales</taxon>
        <taxon>Streptomycetaceae</taxon>
        <taxon>Kitasatospora</taxon>
    </lineage>
</organism>
<accession>A0ABP9DC35</accession>
<evidence type="ECO:0000259" key="1">
    <source>
        <dbReference type="PROSITE" id="PS51704"/>
    </source>
</evidence>
<feature type="domain" description="GP-PDE" evidence="1">
    <location>
        <begin position="1"/>
        <end position="210"/>
    </location>
</feature>
<dbReference type="InterPro" id="IPR030395">
    <property type="entry name" value="GP_PDE_dom"/>
</dbReference>
<evidence type="ECO:0000313" key="2">
    <source>
        <dbReference type="EMBL" id="GAA4835911.1"/>
    </source>
</evidence>
<sequence length="221" mass="23311">MASFAAAVRDGADWLETDVLVSKDGVPVILHDSTLERLTGTAGRVADLTVAELDRLRITVGPGDPQPIPHLTDLLDWVRAAGVHLLLEIKEIGRPEDATTIGRLAAASGADIEITSFYPEHLKAAHAAAPDLPLTLIQGSWYARDPEGLPLAAVAVEHVLATPERTRAEHAAGRAVYGWIANDSGTWQTLRANGVDALITDAPGAARAWLDQQPTSCGGSA</sequence>